<keyword evidence="8" id="KW-1185">Reference proteome</keyword>
<dbReference type="InterPro" id="IPR027467">
    <property type="entry name" value="MopterinOxRdtase_cofactor_BS"/>
</dbReference>
<reference evidence="7" key="1">
    <citation type="submission" date="2022-08" db="EMBL/GenBank/DDBJ databases">
        <title>Whole genome sequencing of non-tuberculosis mycobacteria type-strains.</title>
        <authorList>
            <person name="Igarashi Y."/>
            <person name="Osugi A."/>
            <person name="Mitarai S."/>
        </authorList>
    </citation>
    <scope>NUCLEOTIDE SEQUENCE</scope>
    <source>
        <strain evidence="7">JCM 16369</strain>
    </source>
</reference>
<evidence type="ECO:0000313" key="7">
    <source>
        <dbReference type="EMBL" id="ULN40440.1"/>
    </source>
</evidence>
<dbReference type="SMART" id="SM00926">
    <property type="entry name" value="Molybdop_Fe4S4"/>
    <property type="match status" value="1"/>
</dbReference>
<evidence type="ECO:0000256" key="3">
    <source>
        <dbReference type="ARBA" id="ARBA00022723"/>
    </source>
</evidence>
<evidence type="ECO:0000313" key="8">
    <source>
        <dbReference type="Proteomes" id="UP001055337"/>
    </source>
</evidence>
<dbReference type="InterPro" id="IPR009010">
    <property type="entry name" value="Asp_de-COase-like_dom_sf"/>
</dbReference>
<dbReference type="Pfam" id="PF01568">
    <property type="entry name" value="Molydop_binding"/>
    <property type="match status" value="1"/>
</dbReference>
<evidence type="ECO:0000256" key="2">
    <source>
        <dbReference type="ARBA" id="ARBA00022485"/>
    </source>
</evidence>
<dbReference type="Pfam" id="PF00384">
    <property type="entry name" value="Molybdopterin"/>
    <property type="match status" value="1"/>
</dbReference>
<dbReference type="InterPro" id="IPR006963">
    <property type="entry name" value="Mopterin_OxRdtase_4Fe-4S_dom"/>
</dbReference>
<dbReference type="Proteomes" id="UP001055337">
    <property type="component" value="Chromosome"/>
</dbReference>
<keyword evidence="5" id="KW-0411">Iron-sulfur</keyword>
<evidence type="ECO:0000259" key="6">
    <source>
        <dbReference type="PROSITE" id="PS51669"/>
    </source>
</evidence>
<dbReference type="Gene3D" id="2.20.25.90">
    <property type="entry name" value="ADC-like domains"/>
    <property type="match status" value="1"/>
</dbReference>
<comment type="similarity">
    <text evidence="1">Belongs to the prokaryotic molybdopterin-containing oxidoreductase family.</text>
</comment>
<dbReference type="SUPFAM" id="SSF50692">
    <property type="entry name" value="ADC-like"/>
    <property type="match status" value="1"/>
</dbReference>
<dbReference type="Gene3D" id="2.40.40.20">
    <property type="match status" value="1"/>
</dbReference>
<dbReference type="Pfam" id="PF04879">
    <property type="entry name" value="Molybdop_Fe4S4"/>
    <property type="match status" value="1"/>
</dbReference>
<evidence type="ECO:0000256" key="1">
    <source>
        <dbReference type="ARBA" id="ARBA00010312"/>
    </source>
</evidence>
<proteinExistence type="inferred from homology"/>
<gene>
    <name evidence="7" type="ORF">MI149_22680</name>
</gene>
<dbReference type="PANTHER" id="PTHR43742:SF6">
    <property type="entry name" value="OXIDOREDUCTASE YYAE-RELATED"/>
    <property type="match status" value="1"/>
</dbReference>
<keyword evidence="4" id="KW-0408">Iron</keyword>
<dbReference type="InterPro" id="IPR050612">
    <property type="entry name" value="Prok_Mopterin_Oxidored"/>
</dbReference>
<evidence type="ECO:0000256" key="4">
    <source>
        <dbReference type="ARBA" id="ARBA00023004"/>
    </source>
</evidence>
<sequence>MQTVRSFCRVCTSVCGILVDVDGDQVLRVRGDQEHPFSQGYTCAKGRALPLLHHHPARLEKPRMRVDGQLQDTTWDVCLDDLATRLKAIIDEHGPHSVGFYFSTMESAGFRMAEALHAAIGTPAKFSPLTIDGTAKPLVSDLVGGFMGLSGRTDLDNCDFLMLVGVNPVVSHGHAISMPNPTGTVRDIARRGQVWVIDPRRTETARLATGHLAPRPSTDHAVLAYLVREILRDGRKTDVPVQGWDELTAAVEPFTVEHTATLCDVAETDLTTLSAAVRGARCVAVETGTGVTMTAERGNVTQWLAWVLMILTGAMNRPGGTWFHPGFAYQLEAFGEFLPVTPIEGAFGPGPRSRPEAQAFINEWPCAVLPDEIAAGNIRALINVGGSLVTSFPETGKLIPALQHLEVFATTEIVNNETTELATHVLPTKDPLERPDITLHDILSSRVSVQHTPAVVAPVGERRSMWWVFAELGRRLGYDMGSLGDPDRSSDDDVLSVLLAGARCSFEEVVAKGWAEVPQDLPAQWVDDHINRMGGWRLAPPLLVDQLTGLKPIPAPLVMVPRRQRKKLNGQLDFLGEPAEIMINPDDGAAAGVVGGRPVTVRSANGELTGVARLDASIRRGVVSIPQGHHEANVNRLTSKDDIDTVTGMVRYSGIPVSLHPA</sequence>
<dbReference type="PROSITE" id="PS00551">
    <property type="entry name" value="MOLYBDOPTERIN_PROK_1"/>
    <property type="match status" value="1"/>
</dbReference>
<dbReference type="PANTHER" id="PTHR43742">
    <property type="entry name" value="TRIMETHYLAMINE-N-OXIDE REDUCTASE"/>
    <property type="match status" value="1"/>
</dbReference>
<dbReference type="InterPro" id="IPR006657">
    <property type="entry name" value="MoPterin_dinucl-bd_dom"/>
</dbReference>
<dbReference type="PROSITE" id="PS51669">
    <property type="entry name" value="4FE4S_MOW_BIS_MGD"/>
    <property type="match status" value="1"/>
</dbReference>
<evidence type="ECO:0000256" key="5">
    <source>
        <dbReference type="ARBA" id="ARBA00023014"/>
    </source>
</evidence>
<protein>
    <submittedName>
        <fullName evidence="7">Molybdopterin-dependent oxidoreductase</fullName>
    </submittedName>
</protein>
<dbReference type="InterPro" id="IPR006656">
    <property type="entry name" value="Mopterin_OxRdtase"/>
</dbReference>
<organism evidence="7 8">
    <name type="scientific">Mycolicibacterium crocinum</name>
    <dbReference type="NCBI Taxonomy" id="388459"/>
    <lineage>
        <taxon>Bacteria</taxon>
        <taxon>Bacillati</taxon>
        <taxon>Actinomycetota</taxon>
        <taxon>Actinomycetes</taxon>
        <taxon>Mycobacteriales</taxon>
        <taxon>Mycobacteriaceae</taxon>
        <taxon>Mycolicibacterium</taxon>
    </lineage>
</organism>
<keyword evidence="3" id="KW-0479">Metal-binding</keyword>
<feature type="domain" description="4Fe-4S Mo/W bis-MGD-type" evidence="6">
    <location>
        <begin position="1"/>
        <end position="57"/>
    </location>
</feature>
<dbReference type="RefSeq" id="WP_240177233.1">
    <property type="nucleotide sequence ID" value="NZ_CP092362.2"/>
</dbReference>
<dbReference type="Gene3D" id="3.40.228.10">
    <property type="entry name" value="Dimethylsulfoxide Reductase, domain 2"/>
    <property type="match status" value="1"/>
</dbReference>
<dbReference type="Gene3D" id="3.40.50.740">
    <property type="match status" value="1"/>
</dbReference>
<name>A0ABY3TG75_9MYCO</name>
<dbReference type="SUPFAM" id="SSF53706">
    <property type="entry name" value="Formate dehydrogenase/DMSO reductase, domains 1-3"/>
    <property type="match status" value="1"/>
</dbReference>
<dbReference type="EMBL" id="CP092362">
    <property type="protein sequence ID" value="ULN40440.1"/>
    <property type="molecule type" value="Genomic_DNA"/>
</dbReference>
<keyword evidence="2" id="KW-0004">4Fe-4S</keyword>
<accession>A0ABY3TG75</accession>